<evidence type="ECO:0000313" key="4">
    <source>
        <dbReference type="Proteomes" id="UP000322225"/>
    </source>
</evidence>
<feature type="compositionally biased region" description="Low complexity" evidence="2">
    <location>
        <begin position="584"/>
        <end position="595"/>
    </location>
</feature>
<dbReference type="AlphaFoldDB" id="A0A5M6BTI1"/>
<dbReference type="OrthoDB" id="432685at2759"/>
<keyword evidence="1" id="KW-0175">Coiled coil</keyword>
<organism evidence="3 4">
    <name type="scientific">Kwoniella shandongensis</name>
    <dbReference type="NCBI Taxonomy" id="1734106"/>
    <lineage>
        <taxon>Eukaryota</taxon>
        <taxon>Fungi</taxon>
        <taxon>Dikarya</taxon>
        <taxon>Basidiomycota</taxon>
        <taxon>Agaricomycotina</taxon>
        <taxon>Tremellomycetes</taxon>
        <taxon>Tremellales</taxon>
        <taxon>Cryptococcaceae</taxon>
        <taxon>Kwoniella</taxon>
    </lineage>
</organism>
<dbReference type="GeneID" id="43591674"/>
<feature type="region of interest" description="Disordered" evidence="2">
    <location>
        <begin position="84"/>
        <end position="344"/>
    </location>
</feature>
<keyword evidence="4" id="KW-1185">Reference proteome</keyword>
<feature type="compositionally biased region" description="Low complexity" evidence="2">
    <location>
        <begin position="263"/>
        <end position="279"/>
    </location>
</feature>
<accession>A0A5M6BTI1</accession>
<feature type="compositionally biased region" description="Low complexity" evidence="2">
    <location>
        <begin position="96"/>
        <end position="110"/>
    </location>
</feature>
<dbReference type="KEGG" id="ksn:43591674"/>
<feature type="compositionally biased region" description="Low complexity" evidence="2">
    <location>
        <begin position="136"/>
        <end position="145"/>
    </location>
</feature>
<gene>
    <name evidence="3" type="ORF">CI109_106079</name>
</gene>
<feature type="region of interest" description="Disordered" evidence="2">
    <location>
        <begin position="615"/>
        <end position="663"/>
    </location>
</feature>
<evidence type="ECO:0000256" key="1">
    <source>
        <dbReference type="SAM" id="Coils"/>
    </source>
</evidence>
<reference evidence="3" key="2">
    <citation type="submission" date="2024-01" db="EMBL/GenBank/DDBJ databases">
        <title>Comparative genomics of Cryptococcus and Kwoniella reveals pathogenesis evolution and contrasting modes of karyotype evolution via chromosome fusion or intercentromeric recombination.</title>
        <authorList>
            <person name="Coelho M.A."/>
            <person name="David-Palma M."/>
            <person name="Shea T."/>
            <person name="Bowers K."/>
            <person name="McGinley-Smith S."/>
            <person name="Mohammad A.W."/>
            <person name="Gnirke A."/>
            <person name="Yurkov A.M."/>
            <person name="Nowrousian M."/>
            <person name="Sun S."/>
            <person name="Cuomo C.A."/>
            <person name="Heitman J."/>
        </authorList>
    </citation>
    <scope>NUCLEOTIDE SEQUENCE</scope>
    <source>
        <strain evidence="3">CBS 12478</strain>
    </source>
</reference>
<feature type="region of interest" description="Disordered" evidence="2">
    <location>
        <begin position="675"/>
        <end position="694"/>
    </location>
</feature>
<protein>
    <submittedName>
        <fullName evidence="3">Uncharacterized protein</fullName>
    </submittedName>
</protein>
<evidence type="ECO:0000256" key="2">
    <source>
        <dbReference type="SAM" id="MobiDB-lite"/>
    </source>
</evidence>
<dbReference type="Proteomes" id="UP000322225">
    <property type="component" value="Chromosome 11"/>
</dbReference>
<sequence length="871" mass="95934">MQLPSRRSDAEFQEILDTFVGDKQTVLTGNLPDLLAAYERDHDTKILDELDFLGVKQLCEQYPDLQLGPVDLFGFLGAVVKRTPTDRPASPPSPTPGAGLPHSSSMPPSSFHDYDQSTPQQPPRRRRHNSDRVRSPSDSSSSNSSGEEDEIAQRRRQQRQTSAPPQRAKAFPKSSTANVPPTQPTGWLPMRKKTLSDPNRSDGSLGSPLAARVRAAAGPPSAFGGFARPSPASRRARKVSSGSASAHQSYEDDRKSPEPQNQPTSRSTSSSSVGMTSPPAWQTRYDSRPTPPMSPSDEVDNTSFHARAKSPETDGGGSEVDQVERDDLGSEHGYNDEDERNGYDGEEIDVMGQEMTKGSDSLDARLSRFSTESTTSLRTSHDNLSKLRKENTELARKLRETEKTLAVQGAENERLIVDLQVRLDEVQSEIAQRRKEEKELKGKDRAQLIQISGFEADILSLQRSLENAKANHASMQKMYNSQCEEAQRLRDLLRDRDEEIRQLEETTQAHAADEERFTREVAALEAEVKRIETDLNVARQAESHLDVQKQENLQLKETIDRMRFDLEEARVAAANAVGGSHQRGTSAAGSSTAGTLSRNLGDELNRRLMHVEKVEQEGHDSEGESFVETIVTTQRTRKVGGRSPQPRTTTTQPESQAPASTSDIEEVIREYADASTETEAEAGPSHHHIPLQPPAYTAEPEPVNASAVLGRAHPREAGHEGVADEEYDVLVDALGVRCTVLEEELKIKKVEREKRGIITSPSRARTYWSQQRKQYQSGIVNYIFTTTDSSMRDQVGKFAMLTVAAFAVGLVAGSHIYSHPAGIHPRDYHLFQQMNTLAGAAGVGEGFLPMSMLGVVEQGARMVAGVGRIPS</sequence>
<feature type="compositionally biased region" description="Low complexity" evidence="2">
    <location>
        <begin position="214"/>
        <end position="233"/>
    </location>
</feature>
<name>A0A5M6BTI1_9TREE</name>
<dbReference type="RefSeq" id="XP_031858240.1">
    <property type="nucleotide sequence ID" value="XM_032007505.1"/>
</dbReference>
<proteinExistence type="predicted"/>
<reference evidence="3" key="1">
    <citation type="submission" date="2017-08" db="EMBL/GenBank/DDBJ databases">
        <authorList>
            <person name="Cuomo C."/>
            <person name="Billmyre B."/>
            <person name="Heitman J."/>
        </authorList>
    </citation>
    <scope>NUCLEOTIDE SEQUENCE</scope>
    <source>
        <strain evidence="3">CBS 12478</strain>
    </source>
</reference>
<dbReference type="EMBL" id="CP144061">
    <property type="protein sequence ID" value="WWD21593.1"/>
    <property type="molecule type" value="Genomic_DNA"/>
</dbReference>
<feature type="compositionally biased region" description="Low complexity" evidence="2">
    <location>
        <begin position="642"/>
        <end position="656"/>
    </location>
</feature>
<feature type="region of interest" description="Disordered" evidence="2">
    <location>
        <begin position="577"/>
        <end position="598"/>
    </location>
</feature>
<feature type="compositionally biased region" description="Basic and acidic residues" evidence="2">
    <location>
        <begin position="322"/>
        <end position="343"/>
    </location>
</feature>
<evidence type="ECO:0000313" key="3">
    <source>
        <dbReference type="EMBL" id="WWD21593.1"/>
    </source>
</evidence>
<feature type="coiled-coil region" evidence="1">
    <location>
        <begin position="377"/>
        <end position="558"/>
    </location>
</feature>